<accession>A0A916QKD0</accession>
<keyword evidence="1" id="KW-0472">Membrane</keyword>
<protein>
    <recommendedName>
        <fullName evidence="4">DUF1499 domain-containing protein</fullName>
    </recommendedName>
</protein>
<dbReference type="InterPro" id="IPR010865">
    <property type="entry name" value="DUF1499"/>
</dbReference>
<feature type="transmembrane region" description="Helical" evidence="1">
    <location>
        <begin position="57"/>
        <end position="75"/>
    </location>
</feature>
<comment type="caution">
    <text evidence="2">The sequence shown here is derived from an EMBL/GenBank/DDBJ whole genome shotgun (WGS) entry which is preliminary data.</text>
</comment>
<reference evidence="2" key="2">
    <citation type="submission" date="2020-09" db="EMBL/GenBank/DDBJ databases">
        <authorList>
            <person name="Sun Q."/>
            <person name="Zhou Y."/>
        </authorList>
    </citation>
    <scope>NUCLEOTIDE SEQUENCE</scope>
    <source>
        <strain evidence="2">CGMCC 1.15425</strain>
    </source>
</reference>
<dbReference type="Proteomes" id="UP000627715">
    <property type="component" value="Unassembled WGS sequence"/>
</dbReference>
<keyword evidence="1" id="KW-0812">Transmembrane</keyword>
<proteinExistence type="predicted"/>
<keyword evidence="3" id="KW-1185">Reference proteome</keyword>
<dbReference type="AlphaFoldDB" id="A0A916QKD0"/>
<evidence type="ECO:0008006" key="4">
    <source>
        <dbReference type="Google" id="ProtNLM"/>
    </source>
</evidence>
<evidence type="ECO:0000256" key="1">
    <source>
        <dbReference type="SAM" id="Phobius"/>
    </source>
</evidence>
<gene>
    <name evidence="2" type="ORF">GCM10011403_21310</name>
</gene>
<reference evidence="2" key="1">
    <citation type="journal article" date="2014" name="Int. J. Syst. Evol. Microbiol.">
        <title>Complete genome sequence of Corynebacterium casei LMG S-19264T (=DSM 44701T), isolated from a smear-ripened cheese.</title>
        <authorList>
            <consortium name="US DOE Joint Genome Institute (JGI-PGF)"/>
            <person name="Walter F."/>
            <person name="Albersmeier A."/>
            <person name="Kalinowski J."/>
            <person name="Ruckert C."/>
        </authorList>
    </citation>
    <scope>NUCLEOTIDE SEQUENCE</scope>
    <source>
        <strain evidence="2">CGMCC 1.15425</strain>
    </source>
</reference>
<dbReference type="EMBL" id="BMIY01000009">
    <property type="protein sequence ID" value="GFZ78022.1"/>
    <property type="molecule type" value="Genomic_DNA"/>
</dbReference>
<dbReference type="Pfam" id="PF07386">
    <property type="entry name" value="DUF1499"/>
    <property type="match status" value="1"/>
</dbReference>
<organism evidence="2 3">
    <name type="scientific">Pseudohongiella nitratireducens</name>
    <dbReference type="NCBI Taxonomy" id="1768907"/>
    <lineage>
        <taxon>Bacteria</taxon>
        <taxon>Pseudomonadati</taxon>
        <taxon>Pseudomonadota</taxon>
        <taxon>Gammaproteobacteria</taxon>
        <taxon>Pseudomonadales</taxon>
        <taxon>Pseudohongiellaceae</taxon>
        <taxon>Pseudohongiella</taxon>
    </lineage>
</organism>
<dbReference type="OrthoDB" id="1523552at2"/>
<feature type="transmembrane region" description="Helical" evidence="1">
    <location>
        <begin position="87"/>
        <end position="104"/>
    </location>
</feature>
<sequence length="262" mass="28817">MNEQTTNTPKMLSILVRLSGIAGIGLALFALLAPLGVWAGFWDFRLGFTILRMAQPLVLWIIALCVISAIAVFLTGRSRNLDGQGKMLGITLASTLLAVIAWYIPNSYLPGEGVTIPPIHDITTDLDNPPEFVAVMPLRGSDSNTTDYGNWGEMTPERQAAMQREAYPDIVTQTFDEPADVVFDRALAAARDQGWEIVAAEPEEGRIEATATTFWFRFKDDVVIRIRESGETTYLDARSTSRVGMSDVGKNAARLRAFFDAL</sequence>
<dbReference type="RefSeq" id="WP_082866539.1">
    <property type="nucleotide sequence ID" value="NZ_BMIY01000009.1"/>
</dbReference>
<name>A0A916QKD0_9GAMM</name>
<keyword evidence="1" id="KW-1133">Transmembrane helix</keyword>
<feature type="transmembrane region" description="Helical" evidence="1">
    <location>
        <begin position="12"/>
        <end position="37"/>
    </location>
</feature>
<evidence type="ECO:0000313" key="3">
    <source>
        <dbReference type="Proteomes" id="UP000627715"/>
    </source>
</evidence>
<evidence type="ECO:0000313" key="2">
    <source>
        <dbReference type="EMBL" id="GFZ78022.1"/>
    </source>
</evidence>